<dbReference type="PANTHER" id="PTHR47914:SF1">
    <property type="entry name" value="ALPHA_BETA-HYDROLASES SUPERFAMILY PROTEIN"/>
    <property type="match status" value="1"/>
</dbReference>
<dbReference type="STRING" id="497965.Cyan7822_2746"/>
<dbReference type="InterPro" id="IPR000073">
    <property type="entry name" value="AB_hydrolase_1"/>
</dbReference>
<dbReference type="HOGENOM" id="CLU_020336_17_0_3"/>
<accession>E0U5J8</accession>
<proteinExistence type="predicted"/>
<dbReference type="GO" id="GO:0016787">
    <property type="term" value="F:hydrolase activity"/>
    <property type="evidence" value="ECO:0007669"/>
    <property type="project" value="UniProtKB-KW"/>
</dbReference>
<dbReference type="PANTHER" id="PTHR47914">
    <property type="entry name" value="ALPHA/BETA-HYDROLASES SUPERFAMILY PROTEIN"/>
    <property type="match status" value="1"/>
</dbReference>
<dbReference type="Gene3D" id="3.40.50.1820">
    <property type="entry name" value="alpha/beta hydrolase"/>
    <property type="match status" value="1"/>
</dbReference>
<dbReference type="eggNOG" id="COG0596">
    <property type="taxonomic scope" value="Bacteria"/>
</dbReference>
<dbReference type="AlphaFoldDB" id="E0U5J8"/>
<dbReference type="Pfam" id="PF12697">
    <property type="entry name" value="Abhydrolase_6"/>
    <property type="match status" value="1"/>
</dbReference>
<dbReference type="KEGG" id="cyj:Cyan7822_2746"/>
<reference evidence="3" key="1">
    <citation type="journal article" date="2011" name="MBio">
        <title>Novel metabolic attributes of the genus Cyanothece, comprising a group of unicellular nitrogen-fixing Cyanobacteria.</title>
        <authorList>
            <person name="Bandyopadhyay A."/>
            <person name="Elvitigala T."/>
            <person name="Welsh E."/>
            <person name="Stockel J."/>
            <person name="Liberton M."/>
            <person name="Min H."/>
            <person name="Sherman L.A."/>
            <person name="Pakrasi H.B."/>
        </authorList>
    </citation>
    <scope>NUCLEOTIDE SEQUENCE [LARGE SCALE GENOMIC DNA]</scope>
    <source>
        <strain evidence="3">PCC 7822</strain>
    </source>
</reference>
<gene>
    <name evidence="2" type="ordered locus">Cyan7822_2746</name>
</gene>
<evidence type="ECO:0000313" key="3">
    <source>
        <dbReference type="Proteomes" id="UP000008206"/>
    </source>
</evidence>
<dbReference type="EMBL" id="CP002198">
    <property type="protein sequence ID" value="ADN14711.1"/>
    <property type="molecule type" value="Genomic_DNA"/>
</dbReference>
<name>E0U5J8_GLOV7</name>
<sequence length="306" mass="34032">MTFFTQSNLSSLKINIGGKIEQYKWNWKGQPLTVVYETLGQGLPILLLPAFSTVSTRTEMGKIAQSLSAQYQTVVLDWLGFGASERPFLEYQPPLYHQLLQDFLPSVFTQPVIIIAAGHAAGYALEFAKNCPSLVSKLILVAPTWQGPLKVMGLPEEMRNFVRETVRTPLLGEFLYSLNTAPPFLHFMYSRHVYTDESKLTKEFIEQKWQITQHPNGRYAPAAFVTGTLDPVSDRAQFLSLLESLTIPILLIIAQQAPPSSKAEMEAMAAIPHLKTVSLPGALGIHEEYPEAVVEAIESFLLPIAS</sequence>
<dbReference type="Proteomes" id="UP000008206">
    <property type="component" value="Chromosome"/>
</dbReference>
<evidence type="ECO:0000259" key="1">
    <source>
        <dbReference type="Pfam" id="PF12697"/>
    </source>
</evidence>
<keyword evidence="2" id="KW-0378">Hydrolase</keyword>
<organism evidence="2 3">
    <name type="scientific">Gloeothece verrucosa (strain PCC 7822)</name>
    <name type="common">Cyanothece sp. (strain PCC 7822)</name>
    <dbReference type="NCBI Taxonomy" id="497965"/>
    <lineage>
        <taxon>Bacteria</taxon>
        <taxon>Bacillati</taxon>
        <taxon>Cyanobacteriota</taxon>
        <taxon>Cyanophyceae</taxon>
        <taxon>Oscillatoriophycideae</taxon>
        <taxon>Chroococcales</taxon>
        <taxon>Aphanothecaceae</taxon>
        <taxon>Gloeothece</taxon>
        <taxon>Gloeothece verrucosa</taxon>
    </lineage>
</organism>
<feature type="domain" description="AB hydrolase-1" evidence="1">
    <location>
        <begin position="60"/>
        <end position="296"/>
    </location>
</feature>
<dbReference type="SUPFAM" id="SSF53474">
    <property type="entry name" value="alpha/beta-Hydrolases"/>
    <property type="match status" value="1"/>
</dbReference>
<dbReference type="RefSeq" id="WP_013322816.1">
    <property type="nucleotide sequence ID" value="NC_014501.1"/>
</dbReference>
<protein>
    <submittedName>
        <fullName evidence="2">Alpha/beta hydrolase fold protein</fullName>
    </submittedName>
</protein>
<dbReference type="OrthoDB" id="6181537at2"/>
<keyword evidence="3" id="KW-1185">Reference proteome</keyword>
<evidence type="ECO:0000313" key="2">
    <source>
        <dbReference type="EMBL" id="ADN14711.1"/>
    </source>
</evidence>
<dbReference type="InterPro" id="IPR029058">
    <property type="entry name" value="AB_hydrolase_fold"/>
</dbReference>